<keyword evidence="3" id="KW-0274">FAD</keyword>
<organism evidence="7 8">
    <name type="scientific">Rhodococcus wratislaviensis NBRC 100605</name>
    <dbReference type="NCBI Taxonomy" id="1219028"/>
    <lineage>
        <taxon>Bacteria</taxon>
        <taxon>Bacillati</taxon>
        <taxon>Actinomycetota</taxon>
        <taxon>Actinomycetes</taxon>
        <taxon>Mycobacteriales</taxon>
        <taxon>Nocardiaceae</taxon>
        <taxon>Rhodococcus</taxon>
    </lineage>
</organism>
<dbReference type="Gene3D" id="3.50.50.60">
    <property type="entry name" value="FAD/NAD(P)-binding domain"/>
    <property type="match status" value="1"/>
</dbReference>
<dbReference type="InterPro" id="IPR036188">
    <property type="entry name" value="FAD/NAD-bd_sf"/>
</dbReference>
<protein>
    <submittedName>
        <fullName evidence="7">Putative oxidoreductase</fullName>
    </submittedName>
</protein>
<dbReference type="PANTHER" id="PTHR13789:SF318">
    <property type="entry name" value="GERANYLGERANYL DIPHOSPHATE REDUCTASE"/>
    <property type="match status" value="1"/>
</dbReference>
<dbReference type="RefSeq" id="WP_037240695.1">
    <property type="nucleotide sequence ID" value="NZ_BAWF01000073.1"/>
</dbReference>
<evidence type="ECO:0000256" key="1">
    <source>
        <dbReference type="ARBA" id="ARBA00001974"/>
    </source>
</evidence>
<reference evidence="7 8" key="1">
    <citation type="submission" date="2014-02" db="EMBL/GenBank/DDBJ databases">
        <title>Whole genome shotgun sequence of Rhodococcus wratislaviensis NBRC 100605.</title>
        <authorList>
            <person name="Hosoyama A."/>
            <person name="Tsuchikane K."/>
            <person name="Yoshida I."/>
            <person name="Ohji S."/>
            <person name="Ichikawa N."/>
            <person name="Yamazoe A."/>
            <person name="Fujita N."/>
        </authorList>
    </citation>
    <scope>NUCLEOTIDE SEQUENCE [LARGE SCALE GENOMIC DNA]</scope>
    <source>
        <strain evidence="7 8">NBRC 100605</strain>
    </source>
</reference>
<dbReference type="EMBL" id="BAWF01000073">
    <property type="protein sequence ID" value="GAF49264.1"/>
    <property type="molecule type" value="Genomic_DNA"/>
</dbReference>
<keyword evidence="4" id="KW-0560">Oxidoreductase</keyword>
<keyword evidence="2" id="KW-0285">Flavoprotein</keyword>
<gene>
    <name evidence="7" type="ORF">RW1_073_00130</name>
</gene>
<accession>X0PZW7</accession>
<dbReference type="PANTHER" id="PTHR13789">
    <property type="entry name" value="MONOOXYGENASE"/>
    <property type="match status" value="1"/>
</dbReference>
<evidence type="ECO:0000313" key="7">
    <source>
        <dbReference type="EMBL" id="GAF49264.1"/>
    </source>
</evidence>
<dbReference type="Pfam" id="PF01494">
    <property type="entry name" value="FAD_binding_3"/>
    <property type="match status" value="1"/>
</dbReference>
<sequence>MESHASDFVVVGGGIGGLAAALELARRDVGSVTLLERAQEFGEVGAGVQLAPNASRVLDELGVLESVRRTAFCPQRLVLRDAVGGDEITALRTDEHFTARYGYPYLVAHRIDLHRSLLDACIGTENVTLVSGATVRDVTQDANGVLVRCEDGRSFVGGVAIGADGINSTIRQQLLNDGAPKGTGYVAYRGTVPVDEVKRSTGSDELTDMVIWIGPAMHLVQYPVRGGQLCNQVAVFRSDKYDPSSEDWGAPAELDARFQMAAPPVRRSVALIDKTRRWEMFDREPTTGWVDGRIALLGDAAHPMFQYLAQGACQALEDAHVLGTCVDSELGVEQALKHYEEQRFPRASTVQTRARMFGEILHADGSLAAMRNYLLRRRSELDYEPVDWLYLAGL</sequence>
<keyword evidence="8" id="KW-1185">Reference proteome</keyword>
<evidence type="ECO:0000259" key="6">
    <source>
        <dbReference type="Pfam" id="PF01494"/>
    </source>
</evidence>
<dbReference type="AlphaFoldDB" id="X0PZW7"/>
<dbReference type="InterPro" id="IPR050493">
    <property type="entry name" value="FAD-dep_Monooxygenase_BioMet"/>
</dbReference>
<dbReference type="SUPFAM" id="SSF54373">
    <property type="entry name" value="FAD-linked reductases, C-terminal domain"/>
    <property type="match status" value="1"/>
</dbReference>
<dbReference type="OrthoDB" id="4568714at2"/>
<evidence type="ECO:0000256" key="3">
    <source>
        <dbReference type="ARBA" id="ARBA00022827"/>
    </source>
</evidence>
<evidence type="ECO:0000256" key="5">
    <source>
        <dbReference type="ARBA" id="ARBA00023033"/>
    </source>
</evidence>
<evidence type="ECO:0000313" key="8">
    <source>
        <dbReference type="Proteomes" id="UP000019491"/>
    </source>
</evidence>
<dbReference type="InterPro" id="IPR002938">
    <property type="entry name" value="FAD-bd"/>
</dbReference>
<comment type="cofactor">
    <cofactor evidence="1">
        <name>FAD</name>
        <dbReference type="ChEBI" id="CHEBI:57692"/>
    </cofactor>
</comment>
<comment type="caution">
    <text evidence="7">The sequence shown here is derived from an EMBL/GenBank/DDBJ whole genome shotgun (WGS) entry which is preliminary data.</text>
</comment>
<evidence type="ECO:0000256" key="4">
    <source>
        <dbReference type="ARBA" id="ARBA00023002"/>
    </source>
</evidence>
<dbReference type="PRINTS" id="PR00420">
    <property type="entry name" value="RNGMNOXGNASE"/>
</dbReference>
<evidence type="ECO:0000256" key="2">
    <source>
        <dbReference type="ARBA" id="ARBA00022630"/>
    </source>
</evidence>
<dbReference type="GO" id="GO:0004497">
    <property type="term" value="F:monooxygenase activity"/>
    <property type="evidence" value="ECO:0007669"/>
    <property type="project" value="UniProtKB-KW"/>
</dbReference>
<dbReference type="SUPFAM" id="SSF51905">
    <property type="entry name" value="FAD/NAD(P)-binding domain"/>
    <property type="match status" value="1"/>
</dbReference>
<proteinExistence type="predicted"/>
<keyword evidence="5" id="KW-0503">Monooxygenase</keyword>
<feature type="domain" description="FAD-binding" evidence="6">
    <location>
        <begin position="8"/>
        <end position="353"/>
    </location>
</feature>
<dbReference type="Proteomes" id="UP000019491">
    <property type="component" value="Unassembled WGS sequence"/>
</dbReference>
<name>X0PZW7_RHOWR</name>
<dbReference type="GO" id="GO:0071949">
    <property type="term" value="F:FAD binding"/>
    <property type="evidence" value="ECO:0007669"/>
    <property type="project" value="InterPro"/>
</dbReference>